<protein>
    <submittedName>
        <fullName evidence="2">Uncharacterized protein</fullName>
    </submittedName>
</protein>
<dbReference type="AlphaFoldDB" id="U4LCW5"/>
<organism evidence="2 3">
    <name type="scientific">Pyronema omphalodes (strain CBS 100304)</name>
    <name type="common">Pyronema confluens</name>
    <dbReference type="NCBI Taxonomy" id="1076935"/>
    <lineage>
        <taxon>Eukaryota</taxon>
        <taxon>Fungi</taxon>
        <taxon>Dikarya</taxon>
        <taxon>Ascomycota</taxon>
        <taxon>Pezizomycotina</taxon>
        <taxon>Pezizomycetes</taxon>
        <taxon>Pezizales</taxon>
        <taxon>Pyronemataceae</taxon>
        <taxon>Pyronema</taxon>
    </lineage>
</organism>
<evidence type="ECO:0000313" key="3">
    <source>
        <dbReference type="Proteomes" id="UP000018144"/>
    </source>
</evidence>
<gene>
    <name evidence="2" type="ORF">PCON_07044</name>
</gene>
<proteinExistence type="predicted"/>
<evidence type="ECO:0000313" key="2">
    <source>
        <dbReference type="EMBL" id="CCX29718.1"/>
    </source>
</evidence>
<accession>U4LCW5</accession>
<keyword evidence="1" id="KW-0812">Transmembrane</keyword>
<keyword evidence="1" id="KW-0472">Membrane</keyword>
<dbReference type="EMBL" id="HF935352">
    <property type="protein sequence ID" value="CCX29718.1"/>
    <property type="molecule type" value="Genomic_DNA"/>
</dbReference>
<name>U4LCW5_PYROM</name>
<reference evidence="2 3" key="1">
    <citation type="journal article" date="2013" name="PLoS Genet.">
        <title>The genome and development-dependent transcriptomes of Pyronema confluens: a window into fungal evolution.</title>
        <authorList>
            <person name="Traeger S."/>
            <person name="Altegoer F."/>
            <person name="Freitag M."/>
            <person name="Gabaldon T."/>
            <person name="Kempken F."/>
            <person name="Kumar A."/>
            <person name="Marcet-Houben M."/>
            <person name="Poggeler S."/>
            <person name="Stajich J.E."/>
            <person name="Nowrousian M."/>
        </authorList>
    </citation>
    <scope>NUCLEOTIDE SEQUENCE [LARGE SCALE GENOMIC DNA]</scope>
    <source>
        <strain evidence="3">CBS 100304</strain>
        <tissue evidence="2">Vegetative mycelium</tissue>
    </source>
</reference>
<sequence>MLRKFRQYIVLAIVTTITFYYILMPRR</sequence>
<feature type="transmembrane region" description="Helical" evidence="1">
    <location>
        <begin position="6"/>
        <end position="23"/>
    </location>
</feature>
<keyword evidence="3" id="KW-1185">Reference proteome</keyword>
<keyword evidence="1" id="KW-1133">Transmembrane helix</keyword>
<evidence type="ECO:0000256" key="1">
    <source>
        <dbReference type="SAM" id="Phobius"/>
    </source>
</evidence>
<dbReference type="Proteomes" id="UP000018144">
    <property type="component" value="Unassembled WGS sequence"/>
</dbReference>